<keyword evidence="1" id="KW-0804">Transcription</keyword>
<sequence length="97" mass="11586">MKLDSFLQLTQDLNPKYFLYYRPQKKDKIYPIAKVTLSTQECLFETKNTYPKSLANIQKILRQVHQTDTSLFINHQNIRNEIYGVQIDLQQGKIYLF</sequence>
<accession>A0ABS4MD35</accession>
<gene>
    <name evidence="1" type="ORF">J2Z60_000766</name>
</gene>
<evidence type="ECO:0000313" key="1">
    <source>
        <dbReference type="EMBL" id="MBP2057595.1"/>
    </source>
</evidence>
<keyword evidence="1" id="KW-0240">DNA-directed RNA polymerase</keyword>
<organism evidence="1 2">
    <name type="scientific">Lactobacillus colini</name>
    <dbReference type="NCBI Taxonomy" id="1819254"/>
    <lineage>
        <taxon>Bacteria</taxon>
        <taxon>Bacillati</taxon>
        <taxon>Bacillota</taxon>
        <taxon>Bacilli</taxon>
        <taxon>Lactobacillales</taxon>
        <taxon>Lactobacillaceae</taxon>
        <taxon>Lactobacillus</taxon>
    </lineage>
</organism>
<name>A0ABS4MD35_9LACO</name>
<dbReference type="GO" id="GO:0000428">
    <property type="term" value="C:DNA-directed RNA polymerase complex"/>
    <property type="evidence" value="ECO:0007669"/>
    <property type="project" value="UniProtKB-KW"/>
</dbReference>
<keyword evidence="2" id="KW-1185">Reference proteome</keyword>
<comment type="caution">
    <text evidence="1">The sequence shown here is derived from an EMBL/GenBank/DDBJ whole genome shotgun (WGS) entry which is preliminary data.</text>
</comment>
<dbReference type="RefSeq" id="WP_209686338.1">
    <property type="nucleotide sequence ID" value="NZ_JAGGLU010000003.1"/>
</dbReference>
<dbReference type="EMBL" id="JAGGLU010000003">
    <property type="protein sequence ID" value="MBP2057595.1"/>
    <property type="molecule type" value="Genomic_DNA"/>
</dbReference>
<dbReference type="Proteomes" id="UP001519292">
    <property type="component" value="Unassembled WGS sequence"/>
</dbReference>
<evidence type="ECO:0000313" key="2">
    <source>
        <dbReference type="Proteomes" id="UP001519292"/>
    </source>
</evidence>
<proteinExistence type="predicted"/>
<protein>
    <submittedName>
        <fullName evidence="1">DNA-directed RNA polymerase alpha subunit</fullName>
    </submittedName>
</protein>
<reference evidence="1 2" key="1">
    <citation type="submission" date="2021-03" db="EMBL/GenBank/DDBJ databases">
        <title>Genomic Encyclopedia of Type Strains, Phase IV (KMG-IV): sequencing the most valuable type-strain genomes for metagenomic binning, comparative biology and taxonomic classification.</title>
        <authorList>
            <person name="Goeker M."/>
        </authorList>
    </citation>
    <scope>NUCLEOTIDE SEQUENCE [LARGE SCALE GENOMIC DNA]</scope>
    <source>
        <strain evidence="1 2">DSM 101872</strain>
    </source>
</reference>